<accession>A0A2R2WTE9</accession>
<keyword evidence="4" id="KW-0167">Capsid protein</keyword>
<feature type="compositionally biased region" description="Polar residues" evidence="10">
    <location>
        <begin position="1"/>
        <end position="15"/>
    </location>
</feature>
<dbReference type="InterPro" id="IPR009522">
    <property type="entry name" value="Capsid_Phlebovir/Tenuivir"/>
</dbReference>
<evidence type="ECO:0000313" key="12">
    <source>
        <dbReference type="Proteomes" id="UP000503377"/>
    </source>
</evidence>
<proteinExistence type="predicted"/>
<dbReference type="Pfam" id="PF05733">
    <property type="entry name" value="Tenui_N"/>
    <property type="match status" value="1"/>
</dbReference>
<evidence type="ECO:0000256" key="2">
    <source>
        <dbReference type="ARBA" id="ARBA00004328"/>
    </source>
</evidence>
<dbReference type="GO" id="GO:0003723">
    <property type="term" value="F:RNA binding"/>
    <property type="evidence" value="ECO:0007669"/>
    <property type="project" value="UniProtKB-KW"/>
</dbReference>
<dbReference type="RefSeq" id="YP_010839762.1">
    <property type="nucleotide sequence ID" value="NC_078099.1"/>
</dbReference>
<keyword evidence="8" id="KW-1035">Host cytoplasm</keyword>
<evidence type="ECO:0000256" key="5">
    <source>
        <dbReference type="ARBA" id="ARBA00022844"/>
    </source>
</evidence>
<evidence type="ECO:0000256" key="7">
    <source>
        <dbReference type="ARBA" id="ARBA00023086"/>
    </source>
</evidence>
<protein>
    <recommendedName>
        <fullName evidence="3">Nucleoprotein</fullName>
    </recommendedName>
    <alternativeName>
        <fullName evidence="9">Nucleocapsid protein</fullName>
    </alternativeName>
</protein>
<sequence>MVSRSLSSATLQEGDSSSDPDSNDQAQSFTLEDMAGRGGNPQEDPVRQPGQGPQLPRRLTPRPQVVNPPLPAAETPMPEEGTIVELFNWALGRVNEEHKCLLSNAQLKKMLLAVLPHRTDEAYVVGVAQAVEYQGFDPAMVAKRVLELAHQDRKGGEDVVQDIITMIGLYLTRGTNLAKMEKRISPEGLAILRRVSDRYNLKKGAVGPRELTLSRVALTYASITVRCAIQLKDRLAVPHDEMEEVSAGYPAAMMTQAFAGLIPTGHGDEEALKHAHCLFLVRFSEVVNPQLRGKPGPELKRSFTAALKASLEKRESRDNDRKIIFLKEVGVLAADGAATEAVRQAAAKFTTTYGPVE</sequence>
<comment type="subcellular location">
    <subcellularLocation>
        <location evidence="1">Host cytoplasm</location>
    </subcellularLocation>
    <subcellularLocation>
        <location evidence="2">Virion</location>
    </subcellularLocation>
</comment>
<name>A0A2R2WTE9_9VIRU</name>
<evidence type="ECO:0000256" key="6">
    <source>
        <dbReference type="ARBA" id="ARBA00022884"/>
    </source>
</evidence>
<evidence type="ECO:0000256" key="1">
    <source>
        <dbReference type="ARBA" id="ARBA00004192"/>
    </source>
</evidence>
<dbReference type="Proteomes" id="UP000503377">
    <property type="component" value="Genome"/>
</dbReference>
<dbReference type="KEGG" id="vg:80549743"/>
<keyword evidence="5" id="KW-0946">Virion</keyword>
<organism evidence="11 12">
    <name type="scientific">Pacific coast tick phlebovirus</name>
    <dbReference type="NCBI Taxonomy" id="1977075"/>
    <lineage>
        <taxon>Viruses</taxon>
        <taxon>Riboviria</taxon>
        <taxon>Orthornavirae</taxon>
        <taxon>Negarnaviricota</taxon>
        <taxon>Polyploviricotina</taxon>
        <taxon>Bunyaviricetes</taxon>
        <taxon>Hareavirales</taxon>
        <taxon>Phenuiviridae</taxon>
        <taxon>Phlebovirus</taxon>
    </lineage>
</organism>
<dbReference type="GO" id="GO:0030430">
    <property type="term" value="C:host cell cytoplasm"/>
    <property type="evidence" value="ECO:0007669"/>
    <property type="project" value="UniProtKB-SubCell"/>
</dbReference>
<keyword evidence="6" id="KW-0694">RNA-binding</keyword>
<dbReference type="GO" id="GO:0019013">
    <property type="term" value="C:viral nucleocapsid"/>
    <property type="evidence" value="ECO:0007669"/>
    <property type="project" value="UniProtKB-KW"/>
</dbReference>
<keyword evidence="7 11" id="KW-0543">Viral nucleoprotein</keyword>
<dbReference type="EMBL" id="KU933937">
    <property type="protein sequence ID" value="ARF07707.1"/>
    <property type="molecule type" value="Viral_cRNA"/>
</dbReference>
<reference evidence="11 12" key="1">
    <citation type="submission" date="2016-03" db="EMBL/GenBank/DDBJ databases">
        <title>Two Novel Bunyaviridae identified in Dermacentor occidentalis ticks, Hopland, California.</title>
        <authorList>
            <person name="Bouquet J."/>
            <person name="Lane R.S."/>
            <person name="Melgar M."/>
            <person name="Fedorova N."/>
            <person name="Chiu C.Y."/>
        </authorList>
    </citation>
    <scope>NUCLEOTIDE SEQUENCE [LARGE SCALE GENOMIC DNA]</scope>
    <source>
        <strain evidence="11">Docc2011cons</strain>
    </source>
</reference>
<evidence type="ECO:0000256" key="3">
    <source>
        <dbReference type="ARBA" id="ARBA00014389"/>
    </source>
</evidence>
<evidence type="ECO:0000256" key="4">
    <source>
        <dbReference type="ARBA" id="ARBA00022561"/>
    </source>
</evidence>
<evidence type="ECO:0000313" key="11">
    <source>
        <dbReference type="EMBL" id="ARF07707.1"/>
    </source>
</evidence>
<evidence type="ECO:0000256" key="9">
    <source>
        <dbReference type="ARBA" id="ARBA00033344"/>
    </source>
</evidence>
<feature type="region of interest" description="Disordered" evidence="10">
    <location>
        <begin position="1"/>
        <end position="77"/>
    </location>
</feature>
<evidence type="ECO:0000256" key="10">
    <source>
        <dbReference type="SAM" id="MobiDB-lite"/>
    </source>
</evidence>
<evidence type="ECO:0000256" key="8">
    <source>
        <dbReference type="ARBA" id="ARBA00023200"/>
    </source>
</evidence>
<keyword evidence="12" id="KW-1185">Reference proteome</keyword>
<dbReference type="GeneID" id="80549743"/>
<feature type="compositionally biased region" description="Low complexity" evidence="10">
    <location>
        <begin position="53"/>
        <end position="64"/>
    </location>
</feature>